<name>A0A7G9YUP2_9EURY</name>
<protein>
    <submittedName>
        <fullName evidence="6">Putative dimethyl sulfoxide reductase iron-sulfur subunit B</fullName>
    </submittedName>
</protein>
<dbReference type="CDD" id="cd16370">
    <property type="entry name" value="DMSOR_beta_like"/>
    <property type="match status" value="1"/>
</dbReference>
<dbReference type="SUPFAM" id="SSF54862">
    <property type="entry name" value="4Fe-4S ferredoxins"/>
    <property type="match status" value="1"/>
</dbReference>
<feature type="domain" description="4Fe-4S ferredoxin-type" evidence="5">
    <location>
        <begin position="77"/>
        <end position="106"/>
    </location>
</feature>
<evidence type="ECO:0000256" key="2">
    <source>
        <dbReference type="ARBA" id="ARBA00022723"/>
    </source>
</evidence>
<evidence type="ECO:0000259" key="5">
    <source>
        <dbReference type="PROSITE" id="PS51379"/>
    </source>
</evidence>
<evidence type="ECO:0000256" key="3">
    <source>
        <dbReference type="ARBA" id="ARBA00023004"/>
    </source>
</evidence>
<dbReference type="InterPro" id="IPR017896">
    <property type="entry name" value="4Fe4S_Fe-S-bd"/>
</dbReference>
<dbReference type="InterPro" id="IPR050294">
    <property type="entry name" value="RnfB_subfamily"/>
</dbReference>
<dbReference type="PROSITE" id="PS51379">
    <property type="entry name" value="4FE4S_FER_2"/>
    <property type="match status" value="2"/>
</dbReference>
<dbReference type="Pfam" id="PF13247">
    <property type="entry name" value="Fer4_11"/>
    <property type="match status" value="1"/>
</dbReference>
<dbReference type="GO" id="GO:0051539">
    <property type="term" value="F:4 iron, 4 sulfur cluster binding"/>
    <property type="evidence" value="ECO:0007669"/>
    <property type="project" value="UniProtKB-KW"/>
</dbReference>
<proteinExistence type="predicted"/>
<accession>A0A7G9YUP2</accession>
<evidence type="ECO:0000256" key="1">
    <source>
        <dbReference type="ARBA" id="ARBA00022485"/>
    </source>
</evidence>
<gene>
    <name evidence="6" type="primary">dmsB</name>
    <name evidence="6" type="ORF">GMKFMAKO_00043</name>
</gene>
<keyword evidence="2" id="KW-0479">Metal-binding</keyword>
<keyword evidence="4" id="KW-0411">Iron-sulfur</keyword>
<reference evidence="6" key="1">
    <citation type="submission" date="2020-06" db="EMBL/GenBank/DDBJ databases">
        <title>Unique genomic features of the anaerobic methanotrophic archaea.</title>
        <authorList>
            <person name="Chadwick G.L."/>
            <person name="Skennerton C.T."/>
            <person name="Laso-Perez R."/>
            <person name="Leu A.O."/>
            <person name="Speth D.R."/>
            <person name="Yu H."/>
            <person name="Morgan-Lang C."/>
            <person name="Hatzenpichler R."/>
            <person name="Goudeau D."/>
            <person name="Malmstrom R."/>
            <person name="Brazelton W.J."/>
            <person name="Woyke T."/>
            <person name="Hallam S.J."/>
            <person name="Tyson G.W."/>
            <person name="Wegener G."/>
            <person name="Boetius A."/>
            <person name="Orphan V."/>
        </authorList>
    </citation>
    <scope>NUCLEOTIDE SEQUENCE</scope>
</reference>
<feature type="domain" description="4Fe-4S ferredoxin-type" evidence="5">
    <location>
        <begin position="4"/>
        <end position="33"/>
    </location>
</feature>
<evidence type="ECO:0000256" key="4">
    <source>
        <dbReference type="ARBA" id="ARBA00023014"/>
    </source>
</evidence>
<dbReference type="GO" id="GO:0046872">
    <property type="term" value="F:metal ion binding"/>
    <property type="evidence" value="ECO:0007669"/>
    <property type="project" value="UniProtKB-KW"/>
</dbReference>
<keyword evidence="3" id="KW-0408">Iron</keyword>
<keyword evidence="1" id="KW-0004">4Fe-4S</keyword>
<evidence type="ECO:0000313" key="6">
    <source>
        <dbReference type="EMBL" id="QNO51726.1"/>
    </source>
</evidence>
<dbReference type="PANTHER" id="PTHR42859">
    <property type="entry name" value="OXIDOREDUCTASE"/>
    <property type="match status" value="1"/>
</dbReference>
<organism evidence="6">
    <name type="scientific">Candidatus Methanophagaceae archaeon ANME-1 ERB6</name>
    <dbReference type="NCBI Taxonomy" id="2759912"/>
    <lineage>
        <taxon>Archaea</taxon>
        <taxon>Methanobacteriati</taxon>
        <taxon>Methanobacteriota</taxon>
        <taxon>Stenosarchaea group</taxon>
        <taxon>Methanomicrobia</taxon>
        <taxon>Candidatus Methanophagales</taxon>
        <taxon>Candidatus Methanophagaceae</taxon>
    </lineage>
</organism>
<dbReference type="EMBL" id="MT631476">
    <property type="protein sequence ID" value="QNO51726.1"/>
    <property type="molecule type" value="Genomic_DNA"/>
</dbReference>
<dbReference type="AlphaFoldDB" id="A0A7G9YUP2"/>
<dbReference type="Gene3D" id="3.30.70.20">
    <property type="match status" value="2"/>
</dbReference>
<sequence>MAKKLAALDVNKCIGCMECMFACSRRVGRGGFDKSAVRVRSAGGIERGFVIVVCRACENPPCAKVCPTGALRERKGGGVILNEDKCIGCGFCAQACIMGAIFWDGERNKPIVCKYCGECANYCVHNAIGMVEVKAEA</sequence>
<dbReference type="PANTHER" id="PTHR42859:SF15">
    <property type="entry name" value="IRON-SULFUR CLUSTER BINDING PROTEIN"/>
    <property type="match status" value="1"/>
</dbReference>